<keyword evidence="8" id="KW-0547">Nucleotide-binding</keyword>
<evidence type="ECO:0000256" key="3">
    <source>
        <dbReference type="ARBA" id="ARBA00012438"/>
    </source>
</evidence>
<keyword evidence="12" id="KW-0902">Two-component regulatory system</keyword>
<evidence type="ECO:0000256" key="9">
    <source>
        <dbReference type="ARBA" id="ARBA00022777"/>
    </source>
</evidence>
<dbReference type="InterPro" id="IPR003660">
    <property type="entry name" value="HAMP_dom"/>
</dbReference>
<dbReference type="Pfam" id="PF02518">
    <property type="entry name" value="HATPase_c"/>
    <property type="match status" value="1"/>
</dbReference>
<gene>
    <name evidence="17" type="ORF">FZD47_11935</name>
</gene>
<dbReference type="InterPro" id="IPR004358">
    <property type="entry name" value="Sig_transdc_His_kin-like_C"/>
</dbReference>
<dbReference type="GO" id="GO:0016036">
    <property type="term" value="P:cellular response to phosphate starvation"/>
    <property type="evidence" value="ECO:0007669"/>
    <property type="project" value="TreeGrafter"/>
</dbReference>
<dbReference type="GO" id="GO:0004721">
    <property type="term" value="F:phosphoprotein phosphatase activity"/>
    <property type="evidence" value="ECO:0007669"/>
    <property type="project" value="TreeGrafter"/>
</dbReference>
<dbReference type="PRINTS" id="PR00344">
    <property type="entry name" value="BCTRLSENSOR"/>
</dbReference>
<dbReference type="GO" id="GO:0005886">
    <property type="term" value="C:plasma membrane"/>
    <property type="evidence" value="ECO:0007669"/>
    <property type="project" value="UniProtKB-SubCell"/>
</dbReference>
<evidence type="ECO:0000256" key="11">
    <source>
        <dbReference type="ARBA" id="ARBA00022989"/>
    </source>
</evidence>
<dbReference type="SMART" id="SM00388">
    <property type="entry name" value="HisKA"/>
    <property type="match status" value="1"/>
</dbReference>
<dbReference type="InterPro" id="IPR050351">
    <property type="entry name" value="BphY/WalK/GraS-like"/>
</dbReference>
<dbReference type="SUPFAM" id="SSF158472">
    <property type="entry name" value="HAMP domain-like"/>
    <property type="match status" value="1"/>
</dbReference>
<dbReference type="PANTHER" id="PTHR45453">
    <property type="entry name" value="PHOSPHATE REGULON SENSOR PROTEIN PHOR"/>
    <property type="match status" value="1"/>
</dbReference>
<dbReference type="PANTHER" id="PTHR45453:SF1">
    <property type="entry name" value="PHOSPHATE REGULON SENSOR PROTEIN PHOR"/>
    <property type="match status" value="1"/>
</dbReference>
<evidence type="ECO:0000256" key="2">
    <source>
        <dbReference type="ARBA" id="ARBA00004651"/>
    </source>
</evidence>
<protein>
    <recommendedName>
        <fullName evidence="3">histidine kinase</fullName>
        <ecNumber evidence="3">2.7.13.3</ecNumber>
    </recommendedName>
</protein>
<keyword evidence="11 14" id="KW-1133">Transmembrane helix</keyword>
<reference evidence="17 18" key="1">
    <citation type="submission" date="2019-08" db="EMBL/GenBank/DDBJ databases">
        <title>Bacillus genomes from the desert of Cuatro Cienegas, Coahuila.</title>
        <authorList>
            <person name="Olmedo-Alvarez G."/>
        </authorList>
    </citation>
    <scope>NUCLEOTIDE SEQUENCE [LARGE SCALE GENOMIC DNA]</scope>
    <source>
        <strain evidence="17 18">CH37_1T</strain>
    </source>
</reference>
<evidence type="ECO:0000259" key="16">
    <source>
        <dbReference type="PROSITE" id="PS50885"/>
    </source>
</evidence>
<accession>A0A5D4SQT0</accession>
<feature type="domain" description="HAMP" evidence="16">
    <location>
        <begin position="180"/>
        <end position="232"/>
    </location>
</feature>
<dbReference type="SMART" id="SM00387">
    <property type="entry name" value="HATPase_c"/>
    <property type="match status" value="1"/>
</dbReference>
<dbReference type="SMART" id="SM00304">
    <property type="entry name" value="HAMP"/>
    <property type="match status" value="1"/>
</dbReference>
<comment type="subcellular location">
    <subcellularLocation>
        <location evidence="2">Cell membrane</location>
        <topology evidence="2">Multi-pass membrane protein</topology>
    </subcellularLocation>
</comment>
<dbReference type="Gene3D" id="1.10.287.130">
    <property type="match status" value="1"/>
</dbReference>
<keyword evidence="10" id="KW-0067">ATP-binding</keyword>
<comment type="catalytic activity">
    <reaction evidence="1">
        <text>ATP + protein L-histidine = ADP + protein N-phospho-L-histidine.</text>
        <dbReference type="EC" id="2.7.13.3"/>
    </reaction>
</comment>
<evidence type="ECO:0000256" key="8">
    <source>
        <dbReference type="ARBA" id="ARBA00022741"/>
    </source>
</evidence>
<evidence type="ECO:0000259" key="15">
    <source>
        <dbReference type="PROSITE" id="PS50109"/>
    </source>
</evidence>
<keyword evidence="9 17" id="KW-0418">Kinase</keyword>
<sequence length="453" mass="51318">MNKISTKLAAWFLLAVLVLESFLMFYLYNNIIDSRVEEEFNSILSRGNSHRDVLEDSYTEGTLSHIALMESKTETEVVITDLDKQIIVSSRSVSKRMKEIMTRHSSDVSRNGTVIESNWREMRYLATVTRFSSSGQEGYVYMFKDTAPMRQLIEKLNRHFFLASVLSLLAIAFIYFILSKFLTRPLIKMKEATEQLSKGHFQVKLPPAGKDELGELSTSIQKLASDLKIIQKSRLDFLASISHELRTPLTYMQGYTAIALREGLPDSERREYLEIIQDESAKLGNLIDNLFQLAKIDQTNFTIQKQEIDLCRILGELTAKVKPAFNGKNIELQTCCKEGLTLSADPLRFEQIIYNLLDNALKYSDEHTKTAVHAEQTAKGTVKILIEDQGKGIPQADLKYVFDRLYRVDKSRSRENGGSGLGLSIVKELVEAHGGTIHISSQETKGTIVEIEI</sequence>
<evidence type="ECO:0000256" key="4">
    <source>
        <dbReference type="ARBA" id="ARBA00022475"/>
    </source>
</evidence>
<feature type="domain" description="Histidine kinase" evidence="15">
    <location>
        <begin position="240"/>
        <end position="453"/>
    </location>
</feature>
<evidence type="ECO:0000256" key="14">
    <source>
        <dbReference type="SAM" id="Phobius"/>
    </source>
</evidence>
<dbReference type="PROSITE" id="PS50109">
    <property type="entry name" value="HIS_KIN"/>
    <property type="match status" value="1"/>
</dbReference>
<keyword evidence="13 14" id="KW-0472">Membrane</keyword>
<name>A0A5D4SQT0_9BACI</name>
<comment type="caution">
    <text evidence="17">The sequence shown here is derived from an EMBL/GenBank/DDBJ whole genome shotgun (WGS) entry which is preliminary data.</text>
</comment>
<dbReference type="InterPro" id="IPR036890">
    <property type="entry name" value="HATPase_C_sf"/>
</dbReference>
<evidence type="ECO:0000256" key="10">
    <source>
        <dbReference type="ARBA" id="ARBA00022840"/>
    </source>
</evidence>
<dbReference type="Pfam" id="PF00512">
    <property type="entry name" value="HisKA"/>
    <property type="match status" value="1"/>
</dbReference>
<evidence type="ECO:0000256" key="1">
    <source>
        <dbReference type="ARBA" id="ARBA00000085"/>
    </source>
</evidence>
<dbReference type="Gene3D" id="6.10.340.10">
    <property type="match status" value="1"/>
</dbReference>
<dbReference type="CDD" id="cd06225">
    <property type="entry name" value="HAMP"/>
    <property type="match status" value="1"/>
</dbReference>
<evidence type="ECO:0000256" key="12">
    <source>
        <dbReference type="ARBA" id="ARBA00023012"/>
    </source>
</evidence>
<dbReference type="AlphaFoldDB" id="A0A5D4SQT0"/>
<evidence type="ECO:0000256" key="7">
    <source>
        <dbReference type="ARBA" id="ARBA00022692"/>
    </source>
</evidence>
<dbReference type="EC" id="2.7.13.3" evidence="3"/>
<evidence type="ECO:0000256" key="13">
    <source>
        <dbReference type="ARBA" id="ARBA00023136"/>
    </source>
</evidence>
<evidence type="ECO:0000313" key="18">
    <source>
        <dbReference type="Proteomes" id="UP000323732"/>
    </source>
</evidence>
<dbReference type="Pfam" id="PF00672">
    <property type="entry name" value="HAMP"/>
    <property type="match status" value="1"/>
</dbReference>
<dbReference type="CDD" id="cd00082">
    <property type="entry name" value="HisKA"/>
    <property type="match status" value="1"/>
</dbReference>
<dbReference type="SUPFAM" id="SSF55874">
    <property type="entry name" value="ATPase domain of HSP90 chaperone/DNA topoisomerase II/histidine kinase"/>
    <property type="match status" value="1"/>
</dbReference>
<dbReference type="InterPro" id="IPR036097">
    <property type="entry name" value="HisK_dim/P_sf"/>
</dbReference>
<dbReference type="InterPro" id="IPR003661">
    <property type="entry name" value="HisK_dim/P_dom"/>
</dbReference>
<dbReference type="GO" id="GO:0005524">
    <property type="term" value="F:ATP binding"/>
    <property type="evidence" value="ECO:0007669"/>
    <property type="project" value="UniProtKB-KW"/>
</dbReference>
<evidence type="ECO:0000256" key="6">
    <source>
        <dbReference type="ARBA" id="ARBA00022679"/>
    </source>
</evidence>
<organism evidence="17 18">
    <name type="scientific">Bacillus infantis</name>
    <dbReference type="NCBI Taxonomy" id="324767"/>
    <lineage>
        <taxon>Bacteria</taxon>
        <taxon>Bacillati</taxon>
        <taxon>Bacillota</taxon>
        <taxon>Bacilli</taxon>
        <taxon>Bacillales</taxon>
        <taxon>Bacillaceae</taxon>
        <taxon>Bacillus</taxon>
    </lineage>
</organism>
<dbReference type="InterPro" id="IPR003594">
    <property type="entry name" value="HATPase_dom"/>
</dbReference>
<keyword evidence="6" id="KW-0808">Transferase</keyword>
<proteinExistence type="predicted"/>
<keyword evidence="5" id="KW-0597">Phosphoprotein</keyword>
<dbReference type="InterPro" id="IPR005467">
    <property type="entry name" value="His_kinase_dom"/>
</dbReference>
<feature type="transmembrane region" description="Helical" evidence="14">
    <location>
        <begin position="159"/>
        <end position="178"/>
    </location>
</feature>
<dbReference type="Gene3D" id="3.30.565.10">
    <property type="entry name" value="Histidine kinase-like ATPase, C-terminal domain"/>
    <property type="match status" value="1"/>
</dbReference>
<dbReference type="GO" id="GO:0000155">
    <property type="term" value="F:phosphorelay sensor kinase activity"/>
    <property type="evidence" value="ECO:0007669"/>
    <property type="project" value="InterPro"/>
</dbReference>
<dbReference type="RefSeq" id="WP_148949945.1">
    <property type="nucleotide sequence ID" value="NZ_JAIVAO010000001.1"/>
</dbReference>
<dbReference type="FunFam" id="3.30.565.10:FF:000006">
    <property type="entry name" value="Sensor histidine kinase WalK"/>
    <property type="match status" value="1"/>
</dbReference>
<dbReference type="FunFam" id="1.10.287.130:FF:000001">
    <property type="entry name" value="Two-component sensor histidine kinase"/>
    <property type="match status" value="1"/>
</dbReference>
<dbReference type="CDD" id="cd00075">
    <property type="entry name" value="HATPase"/>
    <property type="match status" value="1"/>
</dbReference>
<evidence type="ECO:0000313" key="17">
    <source>
        <dbReference type="EMBL" id="TYS64186.1"/>
    </source>
</evidence>
<dbReference type="PROSITE" id="PS50885">
    <property type="entry name" value="HAMP"/>
    <property type="match status" value="1"/>
</dbReference>
<dbReference type="SUPFAM" id="SSF47384">
    <property type="entry name" value="Homodimeric domain of signal transducing histidine kinase"/>
    <property type="match status" value="1"/>
</dbReference>
<keyword evidence="7 14" id="KW-0812">Transmembrane</keyword>
<dbReference type="EMBL" id="VTES01000003">
    <property type="protein sequence ID" value="TYS64186.1"/>
    <property type="molecule type" value="Genomic_DNA"/>
</dbReference>
<keyword evidence="4" id="KW-1003">Cell membrane</keyword>
<evidence type="ECO:0000256" key="5">
    <source>
        <dbReference type="ARBA" id="ARBA00022553"/>
    </source>
</evidence>
<dbReference type="Proteomes" id="UP000323732">
    <property type="component" value="Unassembled WGS sequence"/>
</dbReference>